<keyword evidence="4" id="KW-0560">Oxidoreductase</keyword>
<evidence type="ECO:0000313" key="8">
    <source>
        <dbReference type="Proteomes" id="UP000244081"/>
    </source>
</evidence>
<evidence type="ECO:0000256" key="3">
    <source>
        <dbReference type="ARBA" id="ARBA00022827"/>
    </source>
</evidence>
<dbReference type="AlphaFoldDB" id="A0A2T5V5Y3"/>
<dbReference type="Pfam" id="PF07992">
    <property type="entry name" value="Pyr_redox_2"/>
    <property type="match status" value="1"/>
</dbReference>
<sequence>MSKTCVIVGAGQAGAQGAHSLRQGGYEGDIVMLGAEAHPPYQRPPLSKKYLSGEFEAERLWLRPVEFYETNRIDLKVGCAVSSIDREGARVVCANGSEIGYDTLLLATGTRPRALSLPGFDLPGVLPLRTLADVDALRALMEVPRRIVIVGGGYIGLEVAAVARGLGHEVMVLESQARVLNRVVAPELSDFFSTLHTSRGVVLRFGVSAAAVEGDGEAEAVRLTSGERIECDLVLVAVGAVPNTELAQAAGLAVEDGISVDASCRTSDPAIYAAGDCTRFPSARYGRSIRLESVQNAIDQAKAAASAILGQEPTYDPVPWFWSDQYEIKLQIAGLSQMYDETKRIGDPADGSFYIAYLRDDRLLAVDSVSHPRSHMMARRSLGEAWREDLLPAG</sequence>
<evidence type="ECO:0000313" key="7">
    <source>
        <dbReference type="EMBL" id="PTW59136.1"/>
    </source>
</evidence>
<protein>
    <submittedName>
        <fullName evidence="7">3-phenylpropionate/trans-cinnamate dioxygenase ferredoxin reductase subunit</fullName>
    </submittedName>
</protein>
<comment type="cofactor">
    <cofactor evidence="1">
        <name>FAD</name>
        <dbReference type="ChEBI" id="CHEBI:57692"/>
    </cofactor>
</comment>
<dbReference type="Proteomes" id="UP000244081">
    <property type="component" value="Unassembled WGS sequence"/>
</dbReference>
<dbReference type="InterPro" id="IPR028202">
    <property type="entry name" value="Reductase_C"/>
</dbReference>
<dbReference type="InterPro" id="IPR036188">
    <property type="entry name" value="FAD/NAD-bd_sf"/>
</dbReference>
<dbReference type="InterPro" id="IPR023753">
    <property type="entry name" value="FAD/NAD-binding_dom"/>
</dbReference>
<evidence type="ECO:0000259" key="5">
    <source>
        <dbReference type="Pfam" id="PF07992"/>
    </source>
</evidence>
<dbReference type="RefSeq" id="WP_107991194.1">
    <property type="nucleotide sequence ID" value="NZ_QAYG01000008.1"/>
</dbReference>
<evidence type="ECO:0000259" key="6">
    <source>
        <dbReference type="Pfam" id="PF14759"/>
    </source>
</evidence>
<accession>A0A2T5V5Y3</accession>
<dbReference type="PANTHER" id="PTHR43557">
    <property type="entry name" value="APOPTOSIS-INDUCING FACTOR 1"/>
    <property type="match status" value="1"/>
</dbReference>
<dbReference type="Gene3D" id="3.30.390.30">
    <property type="match status" value="1"/>
</dbReference>
<keyword evidence="3" id="KW-0274">FAD</keyword>
<dbReference type="GO" id="GO:0051213">
    <property type="term" value="F:dioxygenase activity"/>
    <property type="evidence" value="ECO:0007669"/>
    <property type="project" value="UniProtKB-KW"/>
</dbReference>
<feature type="domain" description="FAD/NAD(P)-binding" evidence="5">
    <location>
        <begin position="4"/>
        <end position="301"/>
    </location>
</feature>
<dbReference type="EMBL" id="QAYG01000008">
    <property type="protein sequence ID" value="PTW59136.1"/>
    <property type="molecule type" value="Genomic_DNA"/>
</dbReference>
<keyword evidence="2" id="KW-0285">Flavoprotein</keyword>
<dbReference type="PRINTS" id="PR00368">
    <property type="entry name" value="FADPNR"/>
</dbReference>
<dbReference type="GO" id="GO:0005737">
    <property type="term" value="C:cytoplasm"/>
    <property type="evidence" value="ECO:0007669"/>
    <property type="project" value="TreeGrafter"/>
</dbReference>
<reference evidence="7 8" key="1">
    <citation type="submission" date="2018-04" db="EMBL/GenBank/DDBJ databases">
        <title>Genomic Encyclopedia of Archaeal and Bacterial Type Strains, Phase II (KMG-II): from individual species to whole genera.</title>
        <authorList>
            <person name="Goeker M."/>
        </authorList>
    </citation>
    <scope>NUCLEOTIDE SEQUENCE [LARGE SCALE GENOMIC DNA]</scope>
    <source>
        <strain evidence="7 8">DSM 23382</strain>
    </source>
</reference>
<dbReference type="SUPFAM" id="SSF51905">
    <property type="entry name" value="FAD/NAD(P)-binding domain"/>
    <property type="match status" value="2"/>
</dbReference>
<keyword evidence="7" id="KW-0223">Dioxygenase</keyword>
<name>A0A2T5V5Y3_9HYPH</name>
<dbReference type="InterPro" id="IPR050446">
    <property type="entry name" value="FAD-oxidoreductase/Apoptosis"/>
</dbReference>
<evidence type="ECO:0000256" key="1">
    <source>
        <dbReference type="ARBA" id="ARBA00001974"/>
    </source>
</evidence>
<comment type="caution">
    <text evidence="7">The sequence shown here is derived from an EMBL/GenBank/DDBJ whole genome shotgun (WGS) entry which is preliminary data.</text>
</comment>
<dbReference type="PRINTS" id="PR00411">
    <property type="entry name" value="PNDRDTASEI"/>
</dbReference>
<dbReference type="PANTHER" id="PTHR43557:SF2">
    <property type="entry name" value="RIESKE DOMAIN-CONTAINING PROTEIN-RELATED"/>
    <property type="match status" value="1"/>
</dbReference>
<dbReference type="GO" id="GO:0016651">
    <property type="term" value="F:oxidoreductase activity, acting on NAD(P)H"/>
    <property type="evidence" value="ECO:0007669"/>
    <property type="project" value="TreeGrafter"/>
</dbReference>
<dbReference type="OrthoDB" id="7809559at2"/>
<evidence type="ECO:0000256" key="2">
    <source>
        <dbReference type="ARBA" id="ARBA00022630"/>
    </source>
</evidence>
<dbReference type="Gene3D" id="3.50.50.60">
    <property type="entry name" value="FAD/NAD(P)-binding domain"/>
    <property type="match status" value="2"/>
</dbReference>
<keyword evidence="8" id="KW-1185">Reference proteome</keyword>
<organism evidence="7 8">
    <name type="scientific">Breoghania corrubedonensis</name>
    <dbReference type="NCBI Taxonomy" id="665038"/>
    <lineage>
        <taxon>Bacteria</taxon>
        <taxon>Pseudomonadati</taxon>
        <taxon>Pseudomonadota</taxon>
        <taxon>Alphaproteobacteria</taxon>
        <taxon>Hyphomicrobiales</taxon>
        <taxon>Stappiaceae</taxon>
        <taxon>Breoghania</taxon>
    </lineage>
</organism>
<gene>
    <name evidence="7" type="ORF">C8N35_108173</name>
</gene>
<dbReference type="InterPro" id="IPR016156">
    <property type="entry name" value="FAD/NAD-linked_Rdtase_dimer_sf"/>
</dbReference>
<dbReference type="Pfam" id="PF14759">
    <property type="entry name" value="Reductase_C"/>
    <property type="match status" value="1"/>
</dbReference>
<evidence type="ECO:0000256" key="4">
    <source>
        <dbReference type="ARBA" id="ARBA00023002"/>
    </source>
</evidence>
<proteinExistence type="predicted"/>
<dbReference type="SUPFAM" id="SSF55424">
    <property type="entry name" value="FAD/NAD-linked reductases, dimerisation (C-terminal) domain"/>
    <property type="match status" value="1"/>
</dbReference>
<feature type="domain" description="Reductase C-terminal" evidence="6">
    <location>
        <begin position="320"/>
        <end position="384"/>
    </location>
</feature>